<keyword evidence="3" id="KW-1185">Reference proteome</keyword>
<dbReference type="Gene3D" id="3.10.129.10">
    <property type="entry name" value="Hotdog Thioesterase"/>
    <property type="match status" value="1"/>
</dbReference>
<name>A0A5D0NXV2_9ACTN</name>
<dbReference type="Proteomes" id="UP000323380">
    <property type="component" value="Unassembled WGS sequence"/>
</dbReference>
<evidence type="ECO:0000313" key="3">
    <source>
        <dbReference type="Proteomes" id="UP000323380"/>
    </source>
</evidence>
<dbReference type="InterPro" id="IPR039569">
    <property type="entry name" value="FAS1-like_DH_region"/>
</dbReference>
<protein>
    <submittedName>
        <fullName evidence="2">MaoC family dehydratase</fullName>
    </submittedName>
</protein>
<dbReference type="Pfam" id="PF13452">
    <property type="entry name" value="FAS1_DH_region"/>
    <property type="match status" value="1"/>
</dbReference>
<organism evidence="2 3">
    <name type="scientific">Actinomadura chibensis</name>
    <dbReference type="NCBI Taxonomy" id="392828"/>
    <lineage>
        <taxon>Bacteria</taxon>
        <taxon>Bacillati</taxon>
        <taxon>Actinomycetota</taxon>
        <taxon>Actinomycetes</taxon>
        <taxon>Streptosporangiales</taxon>
        <taxon>Thermomonosporaceae</taxon>
        <taxon>Actinomadura</taxon>
    </lineage>
</organism>
<evidence type="ECO:0000313" key="2">
    <source>
        <dbReference type="EMBL" id="TYB48959.1"/>
    </source>
</evidence>
<reference evidence="2 3" key="1">
    <citation type="submission" date="2019-08" db="EMBL/GenBank/DDBJ databases">
        <title>Actinomadura sp. nov. CYP1-5 isolated from mountain soil.</title>
        <authorList>
            <person name="Songsumanus A."/>
            <person name="Kuncharoen N."/>
            <person name="Kudo T."/>
            <person name="Yuki M."/>
            <person name="Igarashi Y."/>
            <person name="Tanasupawat S."/>
        </authorList>
    </citation>
    <scope>NUCLEOTIDE SEQUENCE [LARGE SCALE GENOMIC DNA]</scope>
    <source>
        <strain evidence="2 3">JCM 14158</strain>
    </source>
</reference>
<feature type="domain" description="FAS1-like dehydratase" evidence="1">
    <location>
        <begin position="16"/>
        <end position="155"/>
    </location>
</feature>
<dbReference type="EMBL" id="VSFG01000001">
    <property type="protein sequence ID" value="TYB48959.1"/>
    <property type="molecule type" value="Genomic_DNA"/>
</dbReference>
<accession>A0A5D0NXV2</accession>
<dbReference type="InterPro" id="IPR029069">
    <property type="entry name" value="HotDog_dom_sf"/>
</dbReference>
<dbReference type="AlphaFoldDB" id="A0A5D0NXV2"/>
<evidence type="ECO:0000259" key="1">
    <source>
        <dbReference type="Pfam" id="PF13452"/>
    </source>
</evidence>
<dbReference type="CDD" id="cd03441">
    <property type="entry name" value="R_hydratase_like"/>
    <property type="match status" value="1"/>
</dbReference>
<proteinExistence type="predicted"/>
<gene>
    <name evidence="2" type="ORF">FXF69_07375</name>
</gene>
<dbReference type="RefSeq" id="WP_067904478.1">
    <property type="nucleotide sequence ID" value="NZ_VSFG01000001.1"/>
</dbReference>
<sequence>MSVLDDVCERVRERVGTVSRESLGRISATEFQRFAVAAGETDPVYFDDDAARAAGYPGAIAPPLFLSSVLGWGAGDADADLRPDGAAEGDAAGLPLAGLRLMGAGQDIEVHVPVYDGVRLVRETSVEDVTLKEGRSGPFLIVTILREFRDESGTPFLTSRENFIARPEAGS</sequence>
<dbReference type="SUPFAM" id="SSF54637">
    <property type="entry name" value="Thioesterase/thiol ester dehydrase-isomerase"/>
    <property type="match status" value="1"/>
</dbReference>
<dbReference type="STRING" id="1220554.GCA_001552135_07832"/>
<comment type="caution">
    <text evidence="2">The sequence shown here is derived from an EMBL/GenBank/DDBJ whole genome shotgun (WGS) entry which is preliminary data.</text>
</comment>